<dbReference type="SUPFAM" id="SSF46911">
    <property type="entry name" value="Ribosomal protein S18"/>
    <property type="match status" value="1"/>
</dbReference>
<evidence type="ECO:0000256" key="3">
    <source>
        <dbReference type="ARBA" id="ARBA00023274"/>
    </source>
</evidence>
<evidence type="ECO:0000256" key="6">
    <source>
        <dbReference type="SAM" id="MobiDB-lite"/>
    </source>
</evidence>
<keyword evidence="4" id="KW-0694">RNA-binding</keyword>
<dbReference type="AlphaFoldDB" id="A0AA97CV82"/>
<dbReference type="PRINTS" id="PR00974">
    <property type="entry name" value="RIBOSOMALS18"/>
</dbReference>
<dbReference type="GO" id="GO:0006412">
    <property type="term" value="P:translation"/>
    <property type="evidence" value="ECO:0007669"/>
    <property type="project" value="UniProtKB-UniRule"/>
</dbReference>
<comment type="function">
    <text evidence="4">Binds as a heterodimer with protein bS6 to the central domain of the 16S rRNA, where it helps stabilize the platform of the 30S subunit.</text>
</comment>
<dbReference type="RefSeq" id="WP_420041062.1">
    <property type="nucleotide sequence ID" value="NZ_CP128986.1"/>
</dbReference>
<protein>
    <recommendedName>
        <fullName evidence="4">Small ribosomal subunit protein bS18</fullName>
    </recommendedName>
</protein>
<evidence type="ECO:0000256" key="5">
    <source>
        <dbReference type="RuleBase" id="RU003910"/>
    </source>
</evidence>
<dbReference type="PANTHER" id="PTHR13479">
    <property type="entry name" value="30S RIBOSOMAL PROTEIN S18"/>
    <property type="match status" value="1"/>
</dbReference>
<dbReference type="Pfam" id="PF01084">
    <property type="entry name" value="Ribosomal_S18"/>
    <property type="match status" value="1"/>
</dbReference>
<dbReference type="Gene3D" id="4.10.640.10">
    <property type="entry name" value="Ribosomal protein S18"/>
    <property type="match status" value="1"/>
</dbReference>
<feature type="compositionally biased region" description="Basic residues" evidence="6">
    <location>
        <begin position="1"/>
        <end position="20"/>
    </location>
</feature>
<proteinExistence type="inferred from homology"/>
<feature type="region of interest" description="Disordered" evidence="6">
    <location>
        <begin position="1"/>
        <end position="23"/>
    </location>
</feature>
<dbReference type="HAMAP" id="MF_00270">
    <property type="entry name" value="Ribosomal_bS18"/>
    <property type="match status" value="1"/>
</dbReference>
<organism evidence="7">
    <name type="scientific">Gordonia sp. MP11Mi</name>
    <dbReference type="NCBI Taxonomy" id="3022769"/>
    <lineage>
        <taxon>Bacteria</taxon>
        <taxon>Bacillati</taxon>
        <taxon>Actinomycetota</taxon>
        <taxon>Actinomycetes</taxon>
        <taxon>Mycobacteriales</taxon>
        <taxon>Gordoniaceae</taxon>
        <taxon>Gordonia</taxon>
    </lineage>
</organism>
<dbReference type="InterPro" id="IPR036870">
    <property type="entry name" value="Ribosomal_bS18_sf"/>
</dbReference>
<dbReference type="GO" id="GO:0022627">
    <property type="term" value="C:cytosolic small ribosomal subunit"/>
    <property type="evidence" value="ECO:0007669"/>
    <property type="project" value="TreeGrafter"/>
</dbReference>
<dbReference type="GO" id="GO:0070181">
    <property type="term" value="F:small ribosomal subunit rRNA binding"/>
    <property type="evidence" value="ECO:0007669"/>
    <property type="project" value="TreeGrafter"/>
</dbReference>
<sequence length="79" mass="8839">MAKPQKSGKAKRAAKAGLKRRTADPNLTFDYKDTATLRRFLTERGRIRARAVTGLTPQQQRQLATAVRNAREMALLPFG</sequence>
<evidence type="ECO:0000256" key="2">
    <source>
        <dbReference type="ARBA" id="ARBA00022980"/>
    </source>
</evidence>
<keyword evidence="2 4" id="KW-0689">Ribosomal protein</keyword>
<accession>A0AA97CV82</accession>
<reference evidence="7" key="1">
    <citation type="submission" date="2023-06" db="EMBL/GenBank/DDBJ databases">
        <title>Gordonia sp. nov. and Pseudochrobactrum sp. nov., two species isolated from the burying beetle Nicrophorus vespilloides.</title>
        <authorList>
            <person name="Poehlein A."/>
            <person name="Guzman J."/>
            <person name="Daniel R."/>
            <person name="Vilcinskas A."/>
        </authorList>
    </citation>
    <scope>NUCLEOTIDE SEQUENCE</scope>
    <source>
        <strain evidence="7">MP11Mi</strain>
    </source>
</reference>
<gene>
    <name evidence="4" type="primary">rpsR</name>
    <name evidence="7" type="ORF">MP11Mi_08590</name>
</gene>
<name>A0AA97CV82_9ACTN</name>
<dbReference type="GO" id="GO:0003735">
    <property type="term" value="F:structural constituent of ribosome"/>
    <property type="evidence" value="ECO:0007669"/>
    <property type="project" value="InterPro"/>
</dbReference>
<dbReference type="EMBL" id="CP128986">
    <property type="protein sequence ID" value="WOC11782.1"/>
    <property type="molecule type" value="Genomic_DNA"/>
</dbReference>
<keyword evidence="4" id="KW-0699">rRNA-binding</keyword>
<evidence type="ECO:0000256" key="4">
    <source>
        <dbReference type="HAMAP-Rule" id="MF_00270"/>
    </source>
</evidence>
<comment type="subunit">
    <text evidence="4">Part of the 30S ribosomal subunit. Forms a tight heterodimer with protein bS6.</text>
</comment>
<dbReference type="InterPro" id="IPR001648">
    <property type="entry name" value="Ribosomal_bS18"/>
</dbReference>
<comment type="similarity">
    <text evidence="1 4 5">Belongs to the bacterial ribosomal protein bS18 family.</text>
</comment>
<dbReference type="PANTHER" id="PTHR13479:SF40">
    <property type="entry name" value="SMALL RIBOSOMAL SUBUNIT PROTEIN BS18M"/>
    <property type="match status" value="1"/>
</dbReference>
<keyword evidence="3 4" id="KW-0687">Ribonucleoprotein</keyword>
<dbReference type="NCBIfam" id="TIGR00165">
    <property type="entry name" value="S18"/>
    <property type="match status" value="1"/>
</dbReference>
<evidence type="ECO:0000313" key="7">
    <source>
        <dbReference type="EMBL" id="WOC11782.1"/>
    </source>
</evidence>
<evidence type="ECO:0000256" key="1">
    <source>
        <dbReference type="ARBA" id="ARBA00005589"/>
    </source>
</evidence>